<dbReference type="Proteomes" id="UP001236657">
    <property type="component" value="Chromosome"/>
</dbReference>
<dbReference type="EMBL" id="CP133218">
    <property type="protein sequence ID" value="WML91616.1"/>
    <property type="molecule type" value="Genomic_DNA"/>
</dbReference>
<evidence type="ECO:0000313" key="1">
    <source>
        <dbReference type="EMBL" id="WML91616.1"/>
    </source>
</evidence>
<proteinExistence type="predicted"/>
<organism evidence="1 2">
    <name type="scientific">Thiothrix lacustris</name>
    <dbReference type="NCBI Taxonomy" id="525917"/>
    <lineage>
        <taxon>Bacteria</taxon>
        <taxon>Pseudomonadati</taxon>
        <taxon>Pseudomonadota</taxon>
        <taxon>Gammaproteobacteria</taxon>
        <taxon>Thiotrichales</taxon>
        <taxon>Thiotrichaceae</taxon>
        <taxon>Thiothrix</taxon>
    </lineage>
</organism>
<protein>
    <recommendedName>
        <fullName evidence="3">Short-chain dehydrogenase</fullName>
    </recommendedName>
</protein>
<gene>
    <name evidence="1" type="ORF">RCF98_04570</name>
</gene>
<evidence type="ECO:0008006" key="3">
    <source>
        <dbReference type="Google" id="ProtNLM"/>
    </source>
</evidence>
<sequence length="40" mass="4320">MMQLSNQNLAGKVVVITGAHRLASEKLLHTLLGEKAASWC</sequence>
<dbReference type="RefSeq" id="WP_308896446.1">
    <property type="nucleotide sequence ID" value="NZ_CP133218.1"/>
</dbReference>
<evidence type="ECO:0000313" key="2">
    <source>
        <dbReference type="Proteomes" id="UP001236657"/>
    </source>
</evidence>
<reference evidence="1 2" key="1">
    <citation type="submission" date="2023-08" db="EMBL/GenBank/DDBJ databases">
        <title>New molecular markers tilS and rpoB for phylogenetic and monitoring studies of the genus Thiothrix biodiversity.</title>
        <authorList>
            <person name="Ravin N.V."/>
            <person name="Smolyakov D."/>
            <person name="Markov N.D."/>
            <person name="Beletsky A.V."/>
            <person name="Mardanov A.V."/>
            <person name="Rudenko T.S."/>
            <person name="Grabovich M.Y."/>
        </authorList>
    </citation>
    <scope>NUCLEOTIDE SEQUENCE [LARGE SCALE GENOMIC DNA]</scope>
    <source>
        <strain evidence="1 2">MK1</strain>
    </source>
</reference>
<name>A0ABY9MSI8_9GAMM</name>
<accession>A0ABY9MSI8</accession>
<keyword evidence="2" id="KW-1185">Reference proteome</keyword>